<dbReference type="Proteomes" id="UP001370100">
    <property type="component" value="Unassembled WGS sequence"/>
</dbReference>
<evidence type="ECO:0000313" key="4">
    <source>
        <dbReference type="Proteomes" id="UP001370100"/>
    </source>
</evidence>
<sequence length="189" mass="21516">MDEAEAQARLERDRLADRRWPAEALVGRLAVALRRHHHEQARLLGLREVELACLQLVDRPRAISMTALAERLGLTRSGTTTVVDRLVALGRAVRWQDDEDRRRTVVAAVAPPGETAPWRRLTEQLAARQDGFTDEELRVVTRWIVAMGDVLHERGARLTDARDRLARRTRPTTPRTNLYSSVDSRHTLP</sequence>
<dbReference type="InterPro" id="IPR000835">
    <property type="entry name" value="HTH_MarR-typ"/>
</dbReference>
<feature type="domain" description="HTH marR-type" evidence="2">
    <location>
        <begin position="39"/>
        <end position="137"/>
    </location>
</feature>
<evidence type="ECO:0000256" key="1">
    <source>
        <dbReference type="SAM" id="MobiDB-lite"/>
    </source>
</evidence>
<dbReference type="Gene3D" id="1.10.10.10">
    <property type="entry name" value="Winged helix-like DNA-binding domain superfamily/Winged helix DNA-binding domain"/>
    <property type="match status" value="1"/>
</dbReference>
<dbReference type="SMART" id="SM00347">
    <property type="entry name" value="HTH_MARR"/>
    <property type="match status" value="1"/>
</dbReference>
<dbReference type="InterPro" id="IPR036390">
    <property type="entry name" value="WH_DNA-bd_sf"/>
</dbReference>
<accession>A0ABU8N6R8</accession>
<comment type="caution">
    <text evidence="3">The sequence shown here is derived from an EMBL/GenBank/DDBJ whole genome shotgun (WGS) entry which is preliminary data.</text>
</comment>
<dbReference type="PANTHER" id="PTHR33164">
    <property type="entry name" value="TRANSCRIPTIONAL REGULATOR, MARR FAMILY"/>
    <property type="match status" value="1"/>
</dbReference>
<keyword evidence="4" id="KW-1185">Reference proteome</keyword>
<organism evidence="3 4">
    <name type="scientific">Actinomycetospora aeridis</name>
    <dbReference type="NCBI Taxonomy" id="3129231"/>
    <lineage>
        <taxon>Bacteria</taxon>
        <taxon>Bacillati</taxon>
        <taxon>Actinomycetota</taxon>
        <taxon>Actinomycetes</taxon>
        <taxon>Pseudonocardiales</taxon>
        <taxon>Pseudonocardiaceae</taxon>
        <taxon>Actinomycetospora</taxon>
    </lineage>
</organism>
<reference evidence="3 4" key="1">
    <citation type="submission" date="2024-03" db="EMBL/GenBank/DDBJ databases">
        <title>Actinomycetospora sp. OC33-EN06, a novel actinomycete isolated from wild orchid (Aerides multiflora).</title>
        <authorList>
            <person name="Suriyachadkun C."/>
        </authorList>
    </citation>
    <scope>NUCLEOTIDE SEQUENCE [LARGE SCALE GENOMIC DNA]</scope>
    <source>
        <strain evidence="3 4">OC33-EN06</strain>
    </source>
</reference>
<dbReference type="InterPro" id="IPR039422">
    <property type="entry name" value="MarR/SlyA-like"/>
</dbReference>
<dbReference type="InterPro" id="IPR036388">
    <property type="entry name" value="WH-like_DNA-bd_sf"/>
</dbReference>
<protein>
    <submittedName>
        <fullName evidence="3">MarR family transcriptional regulator</fullName>
    </submittedName>
</protein>
<dbReference type="SUPFAM" id="SSF46785">
    <property type="entry name" value="Winged helix' DNA-binding domain"/>
    <property type="match status" value="1"/>
</dbReference>
<evidence type="ECO:0000313" key="3">
    <source>
        <dbReference type="EMBL" id="MEJ2887363.1"/>
    </source>
</evidence>
<dbReference type="Pfam" id="PF12802">
    <property type="entry name" value="MarR_2"/>
    <property type="match status" value="1"/>
</dbReference>
<proteinExistence type="predicted"/>
<dbReference type="PANTHER" id="PTHR33164:SF106">
    <property type="entry name" value="TRANSCRIPTIONAL REGULATORY PROTEIN"/>
    <property type="match status" value="1"/>
</dbReference>
<name>A0ABU8N6R8_9PSEU</name>
<gene>
    <name evidence="3" type="ORF">WCD41_12965</name>
</gene>
<dbReference type="EMBL" id="JBBEGL010000003">
    <property type="protein sequence ID" value="MEJ2887363.1"/>
    <property type="molecule type" value="Genomic_DNA"/>
</dbReference>
<evidence type="ECO:0000259" key="2">
    <source>
        <dbReference type="SMART" id="SM00347"/>
    </source>
</evidence>
<dbReference type="RefSeq" id="WP_337713838.1">
    <property type="nucleotide sequence ID" value="NZ_JBBEGL010000003.1"/>
</dbReference>
<feature type="region of interest" description="Disordered" evidence="1">
    <location>
        <begin position="162"/>
        <end position="189"/>
    </location>
</feature>